<proteinExistence type="predicted"/>
<dbReference type="EMBL" id="QMIE01000003">
    <property type="protein sequence ID" value="TVM18876.1"/>
    <property type="molecule type" value="Genomic_DNA"/>
</dbReference>
<name>A0A7M3MHA6_9BACT</name>
<accession>A0A7M3MHA6</accession>
<dbReference type="AlphaFoldDB" id="A0A7M3MHA6"/>
<comment type="caution">
    <text evidence="1">The sequence shown here is derived from an EMBL/GenBank/DDBJ whole genome shotgun (WGS) entry which is preliminary data.</text>
</comment>
<gene>
    <name evidence="1" type="ORF">DPQ33_05300</name>
</gene>
<protein>
    <recommendedName>
        <fullName evidence="3">Collagenase-like protease, PrtC family</fullName>
    </recommendedName>
</protein>
<evidence type="ECO:0008006" key="3">
    <source>
        <dbReference type="Google" id="ProtNLM"/>
    </source>
</evidence>
<sequence>MRRRFFLEQNMDATHEPTLLPLDVPFLPDADYCRLVRNLGDRIASVHFSLFEPSIPDARHAGDRLSVDALLGWLASLPGVRRLALLNSRFHAPESYSPETLAELVSRLKRLAGAGVLDGIVYADVYLLFALAEADPELCARLEAVPSVNACLDAADKAFSHFDAIRASGFRQPGRLVLDRSLNRRLPELRRTVAALRQARPRLSIVLMANEGCLYQCPFKPAHDAHMAHARLDSENAPSGDGFSRNVRLGCQRMFHADPGRLLASPFIRPEDQSAYAGLADVLKLCGRSRGPGVMRRIVEAYARGSFAGNLLLLMDSMEPLAGVMRLPNEDIPADFLRRVTTCVKNCTDCGWCGDLAESLLTHTKPGIPSMD</sequence>
<dbReference type="Proteomes" id="UP000448292">
    <property type="component" value="Unassembled WGS sequence"/>
</dbReference>
<reference evidence="1 2" key="1">
    <citation type="submission" date="2018-06" db="EMBL/GenBank/DDBJ databases">
        <title>Complete genome of Desulfovibrio indonesiensis P37SLT.</title>
        <authorList>
            <person name="Crispim J.S."/>
            <person name="Vidigal P.M.P."/>
            <person name="Silva L.C.F."/>
            <person name="Laguardia C.N."/>
            <person name="Araujo L.C."/>
            <person name="Dias R.S."/>
            <person name="Sousa M.P."/>
            <person name="Paula S.O."/>
            <person name="Silva C."/>
        </authorList>
    </citation>
    <scope>NUCLEOTIDE SEQUENCE [LARGE SCALE GENOMIC DNA]</scope>
    <source>
        <strain evidence="1 2">P37SLT</strain>
    </source>
</reference>
<organism evidence="1 2">
    <name type="scientific">Oceanidesulfovibrio indonesiensis</name>
    <dbReference type="NCBI Taxonomy" id="54767"/>
    <lineage>
        <taxon>Bacteria</taxon>
        <taxon>Pseudomonadati</taxon>
        <taxon>Thermodesulfobacteriota</taxon>
        <taxon>Desulfovibrionia</taxon>
        <taxon>Desulfovibrionales</taxon>
        <taxon>Desulfovibrionaceae</taxon>
        <taxon>Oceanidesulfovibrio</taxon>
    </lineage>
</organism>
<evidence type="ECO:0000313" key="2">
    <source>
        <dbReference type="Proteomes" id="UP000448292"/>
    </source>
</evidence>
<evidence type="ECO:0000313" key="1">
    <source>
        <dbReference type="EMBL" id="TVM18876.1"/>
    </source>
</evidence>
<keyword evidence="2" id="KW-1185">Reference proteome</keyword>